<dbReference type="NCBIfam" id="NF011984">
    <property type="entry name" value="PRK15446.1-5"/>
    <property type="match status" value="1"/>
</dbReference>
<dbReference type="NCBIfam" id="NF011990">
    <property type="entry name" value="PRK15446.2-6"/>
    <property type="match status" value="1"/>
</dbReference>
<dbReference type="SUPFAM" id="SSF51556">
    <property type="entry name" value="Metallo-dependent hydrolases"/>
    <property type="match status" value="1"/>
</dbReference>
<dbReference type="Gene3D" id="3.20.20.140">
    <property type="entry name" value="Metal-dependent hydrolases"/>
    <property type="match status" value="1"/>
</dbReference>
<evidence type="ECO:0000313" key="2">
    <source>
        <dbReference type="Proteomes" id="UP000441586"/>
    </source>
</evidence>
<dbReference type="Proteomes" id="UP000441586">
    <property type="component" value="Unassembled WGS sequence"/>
</dbReference>
<reference evidence="1 2" key="1">
    <citation type="submission" date="2019-12" db="EMBL/GenBank/DDBJ databases">
        <authorList>
            <person name="Zhang Y.-J."/>
        </authorList>
    </citation>
    <scope>NUCLEOTIDE SEQUENCE [LARGE SCALE GENOMIC DNA]</scope>
    <source>
        <strain evidence="1 2">H18S-6</strain>
    </source>
</reference>
<proteinExistence type="predicted"/>
<dbReference type="InterPro" id="IPR011059">
    <property type="entry name" value="Metal-dep_hydrolase_composite"/>
</dbReference>
<dbReference type="InterPro" id="IPR012696">
    <property type="entry name" value="PhnM"/>
</dbReference>
<keyword evidence="1" id="KW-0378">Hydrolase</keyword>
<dbReference type="SUPFAM" id="SSF51338">
    <property type="entry name" value="Composite domain of metallo-dependent hydrolases"/>
    <property type="match status" value="1"/>
</dbReference>
<dbReference type="GO" id="GO:0016810">
    <property type="term" value="F:hydrolase activity, acting on carbon-nitrogen (but not peptide) bonds"/>
    <property type="evidence" value="ECO:0007669"/>
    <property type="project" value="InterPro"/>
</dbReference>
<dbReference type="RefSeq" id="WP_158980317.1">
    <property type="nucleotide sequence ID" value="NZ_WSFO01000009.1"/>
</dbReference>
<name>A0A6A4RGB4_9RHOB</name>
<dbReference type="AlphaFoldDB" id="A0A6A4RGB4"/>
<dbReference type="GO" id="GO:0019700">
    <property type="term" value="P:organic phosphonate catabolic process"/>
    <property type="evidence" value="ECO:0007669"/>
    <property type="project" value="InterPro"/>
</dbReference>
<dbReference type="PANTHER" id="PTHR43135">
    <property type="entry name" value="ALPHA-D-RIBOSE 1-METHYLPHOSPHONATE 5-TRIPHOSPHATE DIPHOSPHATASE"/>
    <property type="match status" value="1"/>
</dbReference>
<dbReference type="PIRSF" id="PIRSF038971">
    <property type="entry name" value="PhnM"/>
    <property type="match status" value="1"/>
</dbReference>
<gene>
    <name evidence="1" type="ORF">GP644_15550</name>
</gene>
<dbReference type="NCBIfam" id="TIGR02318">
    <property type="entry name" value="phosphono_phnM"/>
    <property type="match status" value="1"/>
</dbReference>
<protein>
    <submittedName>
        <fullName evidence="1">Alpha-D-ribose 1-methylphosphonate 5-triphosphate diphosphatase</fullName>
        <ecNumber evidence="1">3.6.1.63</ecNumber>
    </submittedName>
</protein>
<organism evidence="1 2">
    <name type="scientific">Parasedimentitalea maritima</name>
    <dbReference type="NCBI Taxonomy" id="2578117"/>
    <lineage>
        <taxon>Bacteria</taxon>
        <taxon>Pseudomonadati</taxon>
        <taxon>Pseudomonadota</taxon>
        <taxon>Alphaproteobacteria</taxon>
        <taxon>Rhodobacterales</taxon>
        <taxon>Paracoccaceae</taxon>
        <taxon>Parasedimentitalea</taxon>
    </lineage>
</organism>
<dbReference type="PANTHER" id="PTHR43135:SF3">
    <property type="entry name" value="ALPHA-D-RIBOSE 1-METHYLPHOSPHONATE 5-TRIPHOSPHATE DIPHOSPHATASE"/>
    <property type="match status" value="1"/>
</dbReference>
<sequence length="381" mass="41416">MTQDIILTNASIILSEEVIHGTIRLQDGLITDISSTPTDVAGAIDLEGDYVAPGMVELHTDNLERHLSPRPKVDWPHRAAIIAHDRELAGTGITTVFDALRVGSIVSDQSKHHGKYARKLTTELLALRESETLRISHHIHLRAEICSETLIEELAEFGPEDRIGIVSMMDHTPGQRQFTDVQKYKDYACGKHNLDDAGFDEHVNFLYDLQSQFGKKHEAATVAEASRFGAKLASHDDTTTKQVEVSHSYGVSMAEFPTTLDAADACHARGISTIMGAPNIIRGGSHSGNVAARELAERDRLDILSSDYVPAGLLIAAVQLGNLWGDMARGLSTVTRNPANAVGLLDRGQLALGKRADLIRFGNSSKTPELKGTWSAGTKVF</sequence>
<dbReference type="InterPro" id="IPR032466">
    <property type="entry name" value="Metal_Hydrolase"/>
</dbReference>
<comment type="caution">
    <text evidence="1">The sequence shown here is derived from an EMBL/GenBank/DDBJ whole genome shotgun (WGS) entry which is preliminary data.</text>
</comment>
<dbReference type="InterPro" id="IPR051781">
    <property type="entry name" value="Metallo-dep_Hydrolase"/>
</dbReference>
<evidence type="ECO:0000313" key="1">
    <source>
        <dbReference type="EMBL" id="KAE9628592.1"/>
    </source>
</evidence>
<dbReference type="EMBL" id="WSFO01000009">
    <property type="protein sequence ID" value="KAE9628592.1"/>
    <property type="molecule type" value="Genomic_DNA"/>
</dbReference>
<accession>A0A6A4RGB4</accession>
<dbReference type="EC" id="3.6.1.63" evidence="1"/>